<reference evidence="2 3" key="1">
    <citation type="submission" date="2020-08" db="EMBL/GenBank/DDBJ databases">
        <authorList>
            <person name="Seo M.-J."/>
        </authorList>
    </citation>
    <scope>NUCLEOTIDE SEQUENCE [LARGE SCALE GENOMIC DNA]</scope>
    <source>
        <strain evidence="2 3">KIGAM211</strain>
    </source>
</reference>
<comment type="caution">
    <text evidence="2">The sequence shown here is derived from an EMBL/GenBank/DDBJ whole genome shotgun (WGS) entry which is preliminary data.</text>
</comment>
<dbReference type="Pfam" id="PF04978">
    <property type="entry name" value="MST"/>
    <property type="match status" value="1"/>
</dbReference>
<dbReference type="RefSeq" id="WP_185252229.1">
    <property type="nucleotide sequence ID" value="NZ_JACKXE010000001.1"/>
</dbReference>
<evidence type="ECO:0000256" key="1">
    <source>
        <dbReference type="SAM" id="MobiDB-lite"/>
    </source>
</evidence>
<evidence type="ECO:0000313" key="2">
    <source>
        <dbReference type="EMBL" id="MBB6627021.1"/>
    </source>
</evidence>
<organism evidence="2 3">
    <name type="scientific">Nocardioides luti</name>
    <dbReference type="NCBI Taxonomy" id="2761101"/>
    <lineage>
        <taxon>Bacteria</taxon>
        <taxon>Bacillati</taxon>
        <taxon>Actinomycetota</taxon>
        <taxon>Actinomycetes</taxon>
        <taxon>Propionibacteriales</taxon>
        <taxon>Nocardioidaceae</taxon>
        <taxon>Nocardioides</taxon>
    </lineage>
</organism>
<dbReference type="EMBL" id="JACKXE010000001">
    <property type="protein sequence ID" value="MBB6627021.1"/>
    <property type="molecule type" value="Genomic_DNA"/>
</dbReference>
<proteinExistence type="predicted"/>
<evidence type="ECO:0000313" key="3">
    <source>
        <dbReference type="Proteomes" id="UP000523955"/>
    </source>
</evidence>
<feature type="region of interest" description="Disordered" evidence="1">
    <location>
        <begin position="1"/>
        <end position="20"/>
    </location>
</feature>
<dbReference type="Gene3D" id="1.20.120.450">
    <property type="entry name" value="dinb family like domain"/>
    <property type="match status" value="1"/>
</dbReference>
<dbReference type="InterPro" id="IPR034660">
    <property type="entry name" value="DinB/YfiT-like"/>
</dbReference>
<protein>
    <submittedName>
        <fullName evidence="2">DinB family protein</fullName>
    </submittedName>
</protein>
<feature type="compositionally biased region" description="Pro residues" evidence="1">
    <location>
        <begin position="1"/>
        <end position="12"/>
    </location>
</feature>
<sequence length="183" mass="20353">MTDAPDPQPDLPPDLRSDPPLDADERATLLGFLDYHRQTLRQKTAGLDAAQLAATHAPSEITLGGMLKHLAFVEHWWFRCVFLGEEYAEPWASVDWRADADWDWHSAVDDTPEQLRAILDEAVADSDTIVAGATDLGALSQRAGRAGDRFSLRWILVHMVEEYARHNGHADLLREALDGTTGE</sequence>
<gene>
    <name evidence="2" type="ORF">H5V45_06765</name>
</gene>
<dbReference type="Proteomes" id="UP000523955">
    <property type="component" value="Unassembled WGS sequence"/>
</dbReference>
<accession>A0A7X0REX3</accession>
<dbReference type="AlphaFoldDB" id="A0A7X0REX3"/>
<name>A0A7X0REX3_9ACTN</name>
<keyword evidence="3" id="KW-1185">Reference proteome</keyword>
<dbReference type="SUPFAM" id="SSF109854">
    <property type="entry name" value="DinB/YfiT-like putative metalloenzymes"/>
    <property type="match status" value="1"/>
</dbReference>
<dbReference type="InterPro" id="IPR007061">
    <property type="entry name" value="MST-like"/>
</dbReference>